<organism evidence="1 2">
    <name type="scientific">Candidatus Thiomargarita nelsonii</name>
    <dbReference type="NCBI Taxonomy" id="1003181"/>
    <lineage>
        <taxon>Bacteria</taxon>
        <taxon>Pseudomonadati</taxon>
        <taxon>Pseudomonadota</taxon>
        <taxon>Gammaproteobacteria</taxon>
        <taxon>Thiotrichales</taxon>
        <taxon>Thiotrichaceae</taxon>
        <taxon>Thiomargarita</taxon>
    </lineage>
</organism>
<keyword evidence="2" id="KW-1185">Reference proteome</keyword>
<dbReference type="PATRIC" id="fig|1003181.4.peg.5928"/>
<dbReference type="Proteomes" id="UP000076962">
    <property type="component" value="Unassembled WGS sequence"/>
</dbReference>
<dbReference type="AlphaFoldDB" id="A0A176RVQ1"/>
<dbReference type="PANTHER" id="PTHR37292:SF2">
    <property type="entry name" value="DUF262 DOMAIN-CONTAINING PROTEIN"/>
    <property type="match status" value="1"/>
</dbReference>
<gene>
    <name evidence="1" type="ORF">THIOM_004497</name>
</gene>
<dbReference type="EMBL" id="LUTY01002644">
    <property type="protein sequence ID" value="OAD19843.1"/>
    <property type="molecule type" value="Genomic_DNA"/>
</dbReference>
<reference evidence="1 2" key="1">
    <citation type="submission" date="2016-05" db="EMBL/GenBank/DDBJ databases">
        <title>Single-cell genome of chain-forming Candidatus Thiomargarita nelsonii and comparison to other large sulfur-oxidizing bacteria.</title>
        <authorList>
            <person name="Winkel M."/>
            <person name="Salman V."/>
            <person name="Woyke T."/>
            <person name="Schulz-Vogt H."/>
            <person name="Richter M."/>
            <person name="Flood B."/>
            <person name="Bailey J."/>
            <person name="Amann R."/>
            <person name="Mussmann M."/>
        </authorList>
    </citation>
    <scope>NUCLEOTIDE SEQUENCE [LARGE SCALE GENOMIC DNA]</scope>
    <source>
        <strain evidence="1 2">THI036</strain>
    </source>
</reference>
<comment type="caution">
    <text evidence="1">The sequence shown here is derived from an EMBL/GenBank/DDBJ whole genome shotgun (WGS) entry which is preliminary data.</text>
</comment>
<evidence type="ECO:0000313" key="1">
    <source>
        <dbReference type="EMBL" id="OAD19843.1"/>
    </source>
</evidence>
<name>A0A176RVQ1_9GAMM</name>
<accession>A0A176RVQ1</accession>
<evidence type="ECO:0000313" key="2">
    <source>
        <dbReference type="Proteomes" id="UP000076962"/>
    </source>
</evidence>
<sequence>MKLFCFNSARRKHKRTWRKIPCAESGSPESVMETDFVRLRKVKDAAGFIETLKRIINDTLTDDFWHITLPNELESSTARSPSFFAYYAALNLLDAQILFSKIKVSELLDPAIKAKKSAIERHHLFPKNYLAKICIKKNHEVNQIANFALVEWSDNLRIKDKPPSEYFSEYANRFSKAEIDKMRYWHALPDNFEQMDYPSFLLERRKLMAQIIRDGFHQLTSLS</sequence>
<protein>
    <submittedName>
        <fullName evidence="1">Uncharacterized protein</fullName>
    </submittedName>
</protein>
<proteinExistence type="predicted"/>
<dbReference type="PANTHER" id="PTHR37292">
    <property type="entry name" value="VNG6097C"/>
    <property type="match status" value="1"/>
</dbReference>